<evidence type="ECO:0000256" key="3">
    <source>
        <dbReference type="ARBA" id="ARBA00022692"/>
    </source>
</evidence>
<name>A0AAD9P1X2_RIDPI</name>
<accession>A0AAD9P1X2</accession>
<evidence type="ECO:0000256" key="7">
    <source>
        <dbReference type="ARBA" id="ARBA00023128"/>
    </source>
</evidence>
<dbReference type="PANTHER" id="PTHR12428:SF66">
    <property type="entry name" value="MITOCHONDRIAL INNER MEMBRANE PROTEIN OXA1L"/>
    <property type="match status" value="1"/>
</dbReference>
<comment type="similarity">
    <text evidence="2 9">Belongs to the OXA1/ALB3/YidC family.</text>
</comment>
<dbReference type="GO" id="GO:0005743">
    <property type="term" value="C:mitochondrial inner membrane"/>
    <property type="evidence" value="ECO:0007669"/>
    <property type="project" value="UniProtKB-SubCell"/>
</dbReference>
<evidence type="ECO:0000256" key="8">
    <source>
        <dbReference type="ARBA" id="ARBA00023136"/>
    </source>
</evidence>
<evidence type="ECO:0000256" key="1">
    <source>
        <dbReference type="ARBA" id="ARBA00004448"/>
    </source>
</evidence>
<evidence type="ECO:0000256" key="4">
    <source>
        <dbReference type="ARBA" id="ARBA00022792"/>
    </source>
</evidence>
<keyword evidence="5" id="KW-0809">Transit peptide</keyword>
<reference evidence="12" key="1">
    <citation type="journal article" date="2023" name="Mol. Biol. Evol.">
        <title>Third-Generation Sequencing Reveals the Adaptive Role of the Epigenome in Three Deep-Sea Polychaetes.</title>
        <authorList>
            <person name="Perez M."/>
            <person name="Aroh O."/>
            <person name="Sun Y."/>
            <person name="Lan Y."/>
            <person name="Juniper S.K."/>
            <person name="Young C.R."/>
            <person name="Angers B."/>
            <person name="Qian P.Y."/>
        </authorList>
    </citation>
    <scope>NUCLEOTIDE SEQUENCE</scope>
    <source>
        <strain evidence="12">R07B-5</strain>
    </source>
</reference>
<feature type="domain" description="Membrane insertase YidC/Oxa/ALB C-terminal" evidence="11">
    <location>
        <begin position="148"/>
        <end position="341"/>
    </location>
</feature>
<dbReference type="GO" id="GO:0032979">
    <property type="term" value="P:protein insertion into mitochondrial inner membrane from matrix"/>
    <property type="evidence" value="ECO:0007669"/>
    <property type="project" value="TreeGrafter"/>
</dbReference>
<dbReference type="NCBIfam" id="TIGR03592">
    <property type="entry name" value="yidC_oxa1_cterm"/>
    <property type="match status" value="1"/>
</dbReference>
<feature type="transmembrane region" description="Helical" evidence="10">
    <location>
        <begin position="270"/>
        <end position="289"/>
    </location>
</feature>
<feature type="transmembrane region" description="Helical" evidence="10">
    <location>
        <begin position="148"/>
        <end position="170"/>
    </location>
</feature>
<protein>
    <recommendedName>
        <fullName evidence="11">Membrane insertase YidC/Oxa/ALB C-terminal domain-containing protein</fullName>
    </recommendedName>
</protein>
<keyword evidence="7" id="KW-0496">Mitochondrion</keyword>
<keyword evidence="13" id="KW-1185">Reference proteome</keyword>
<dbReference type="InterPro" id="IPR028055">
    <property type="entry name" value="YidC/Oxa/ALB_C"/>
</dbReference>
<dbReference type="GO" id="GO:0032977">
    <property type="term" value="F:membrane insertase activity"/>
    <property type="evidence" value="ECO:0007669"/>
    <property type="project" value="InterPro"/>
</dbReference>
<keyword evidence="3 9" id="KW-0812">Transmembrane</keyword>
<feature type="transmembrane region" description="Helical" evidence="10">
    <location>
        <begin position="310"/>
        <end position="329"/>
    </location>
</feature>
<evidence type="ECO:0000259" key="11">
    <source>
        <dbReference type="Pfam" id="PF02096"/>
    </source>
</evidence>
<dbReference type="Pfam" id="PF02096">
    <property type="entry name" value="60KD_IMP"/>
    <property type="match status" value="1"/>
</dbReference>
<sequence length="430" mass="48054">MAVYFKHVRSFNVLLSSCALREVRQLSTGCNLHTIRGIVRSRHILTHPSYQLRHSQAICGILPVRFQSSEATAETTVAASPGTEIPDGYIPEVPPIPDLPIAPEVTDILNALGEPTMESLGLGLAHWTPPGLVQAALEYMHVSMGVPWWAAIVAGTITLRLCVFPLVILAQRNAASMHNHMPTVQRLQERFTKSRMSGNPMDAARAGQELMDYMKRNNVNPLKNVLVPMAQLPIFISVFIGIRAMTTLPVQSMTSGGILWFTDLTICDPFYALPLMTMATFFLTLELGVDGIRADSMSHVMRYVMRAMPFVMLPFIMNFPTAMLCYWFTSNVFSLTQVLMLRVPGAKDYFNIPRLVKHDKADQPKKKKFIEGFKETWHNSKVAAEMENRQRVEALRFKEAGMGPIQKTFPYDPTKSIAKSKSAVSAKPKS</sequence>
<gene>
    <name evidence="12" type="ORF">NP493_199g03040</name>
</gene>
<evidence type="ECO:0000313" key="12">
    <source>
        <dbReference type="EMBL" id="KAK2186465.1"/>
    </source>
</evidence>
<dbReference type="AlphaFoldDB" id="A0AAD9P1X2"/>
<keyword evidence="4" id="KW-0999">Mitochondrion inner membrane</keyword>
<comment type="caution">
    <text evidence="12">The sequence shown here is derived from an EMBL/GenBank/DDBJ whole genome shotgun (WGS) entry which is preliminary data.</text>
</comment>
<keyword evidence="6 10" id="KW-1133">Transmembrane helix</keyword>
<feature type="transmembrane region" description="Helical" evidence="10">
    <location>
        <begin position="225"/>
        <end position="250"/>
    </location>
</feature>
<proteinExistence type="inferred from homology"/>
<dbReference type="PANTHER" id="PTHR12428">
    <property type="entry name" value="OXA1"/>
    <property type="match status" value="1"/>
</dbReference>
<dbReference type="Proteomes" id="UP001209878">
    <property type="component" value="Unassembled WGS sequence"/>
</dbReference>
<evidence type="ECO:0000313" key="13">
    <source>
        <dbReference type="Proteomes" id="UP001209878"/>
    </source>
</evidence>
<dbReference type="EMBL" id="JAODUO010000199">
    <property type="protein sequence ID" value="KAK2186465.1"/>
    <property type="molecule type" value="Genomic_DNA"/>
</dbReference>
<organism evidence="12 13">
    <name type="scientific">Ridgeia piscesae</name>
    <name type="common">Tubeworm</name>
    <dbReference type="NCBI Taxonomy" id="27915"/>
    <lineage>
        <taxon>Eukaryota</taxon>
        <taxon>Metazoa</taxon>
        <taxon>Spiralia</taxon>
        <taxon>Lophotrochozoa</taxon>
        <taxon>Annelida</taxon>
        <taxon>Polychaeta</taxon>
        <taxon>Sedentaria</taxon>
        <taxon>Canalipalpata</taxon>
        <taxon>Sabellida</taxon>
        <taxon>Siboglinidae</taxon>
        <taxon>Ridgeia</taxon>
    </lineage>
</organism>
<keyword evidence="8 10" id="KW-0472">Membrane</keyword>
<evidence type="ECO:0000256" key="6">
    <source>
        <dbReference type="ARBA" id="ARBA00022989"/>
    </source>
</evidence>
<evidence type="ECO:0000256" key="9">
    <source>
        <dbReference type="RuleBase" id="RU003945"/>
    </source>
</evidence>
<dbReference type="InterPro" id="IPR001708">
    <property type="entry name" value="YidC/ALB3/OXA1/COX18"/>
</dbReference>
<dbReference type="CDD" id="cd20069">
    <property type="entry name" value="5TM_Oxa1-like"/>
    <property type="match status" value="1"/>
</dbReference>
<comment type="subcellular location">
    <subcellularLocation>
        <location evidence="9">Membrane</location>
        <topology evidence="9">Multi-pass membrane protein</topology>
    </subcellularLocation>
    <subcellularLocation>
        <location evidence="1">Mitochondrion inner membrane</location>
        <topology evidence="1">Multi-pass membrane protein</topology>
    </subcellularLocation>
</comment>
<evidence type="ECO:0000256" key="2">
    <source>
        <dbReference type="ARBA" id="ARBA00009877"/>
    </source>
</evidence>
<evidence type="ECO:0000256" key="5">
    <source>
        <dbReference type="ARBA" id="ARBA00022946"/>
    </source>
</evidence>
<evidence type="ECO:0000256" key="10">
    <source>
        <dbReference type="SAM" id="Phobius"/>
    </source>
</evidence>